<proteinExistence type="predicted"/>
<organism evidence="2 3">
    <name type="scientific">Necator americanus</name>
    <name type="common">Human hookworm</name>
    <dbReference type="NCBI Taxonomy" id="51031"/>
    <lineage>
        <taxon>Eukaryota</taxon>
        <taxon>Metazoa</taxon>
        <taxon>Ecdysozoa</taxon>
        <taxon>Nematoda</taxon>
        <taxon>Chromadorea</taxon>
        <taxon>Rhabditida</taxon>
        <taxon>Rhabditina</taxon>
        <taxon>Rhabditomorpha</taxon>
        <taxon>Strongyloidea</taxon>
        <taxon>Ancylostomatidae</taxon>
        <taxon>Bunostominae</taxon>
        <taxon>Necator</taxon>
    </lineage>
</organism>
<comment type="caution">
    <text evidence="2">The sequence shown here is derived from an EMBL/GenBank/DDBJ whole genome shotgun (WGS) entry which is preliminary data.</text>
</comment>
<dbReference type="Gene3D" id="3.10.10.10">
    <property type="entry name" value="HIV Type 1 Reverse Transcriptase, subunit A, domain 1"/>
    <property type="match status" value="1"/>
</dbReference>
<evidence type="ECO:0000313" key="3">
    <source>
        <dbReference type="Proteomes" id="UP001303046"/>
    </source>
</evidence>
<accession>A0ABR1EED8</accession>
<keyword evidence="3" id="KW-1185">Reference proteome</keyword>
<dbReference type="PANTHER" id="PTHR47331">
    <property type="entry name" value="PHD-TYPE DOMAIN-CONTAINING PROTEIN"/>
    <property type="match status" value="1"/>
</dbReference>
<dbReference type="Proteomes" id="UP001303046">
    <property type="component" value="Unassembled WGS sequence"/>
</dbReference>
<sequence>MPHSGVWKPEKAKPLRIVFDASSKRVGQFSLNDVIYTGESFVNKIHDVLVASRTSGIILLCDIEAAFTQIRLVEDHKDLCRFLWLKDMNKPPNRDNIAEYRFNRLPFGNTSAPSILNMAILAYLNHKNTPLSLEIAKNIYVDNILLCATAKEEALEKYTVSKNIFREIGMNLREYISNSAEVNRAIPKEDRAPTDNIKLLGVKYDTKSDEFVMKVTIPQGEKLTKRDIVSQINSIYDPVGLASPLIIKLKSLMREIYDTGIEWKQYVPQALCIKWNSVIQEIKNACIRMYQDIVSLSPEEAYKCLREGNSGPKPSAEFLAKKKALRKAWLTSQPETTTATATPTDHSSIFIFAVLGIFALSTIIALLQTLELEAERQASSVIMISCDQFYEEIEDNQHVNVETTNESVESFRLIIDLARFSRYKTALRTFPVIGKLLSKWVKRCNYTRSTSITLNVLSLYTNEDVIAAEDMEISEKLILATIHENINKCINCRNDSQIRRLSETKKASFDTSHALRTPICHMMQKCQFSFRITRN</sequence>
<protein>
    <recommendedName>
        <fullName evidence="1">Reverse transcriptase domain-containing protein</fullName>
    </recommendedName>
</protein>
<feature type="domain" description="Reverse transcriptase" evidence="1">
    <location>
        <begin position="46"/>
        <end position="174"/>
    </location>
</feature>
<reference evidence="2 3" key="1">
    <citation type="submission" date="2023-08" db="EMBL/GenBank/DDBJ databases">
        <title>A Necator americanus chromosomal reference genome.</title>
        <authorList>
            <person name="Ilik V."/>
            <person name="Petrzelkova K.J."/>
            <person name="Pardy F."/>
            <person name="Fuh T."/>
            <person name="Niatou-Singa F.S."/>
            <person name="Gouil Q."/>
            <person name="Baker L."/>
            <person name="Ritchie M.E."/>
            <person name="Jex A.R."/>
            <person name="Gazzola D."/>
            <person name="Li H."/>
            <person name="Toshio Fujiwara R."/>
            <person name="Zhan B."/>
            <person name="Aroian R.V."/>
            <person name="Pafco B."/>
            <person name="Schwarz E.M."/>
        </authorList>
    </citation>
    <scope>NUCLEOTIDE SEQUENCE [LARGE SCALE GENOMIC DNA]</scope>
    <source>
        <strain evidence="2 3">Aroian</strain>
        <tissue evidence="2">Whole animal</tissue>
    </source>
</reference>
<dbReference type="Pfam" id="PF00078">
    <property type="entry name" value="RVT_1"/>
    <property type="match status" value="1"/>
</dbReference>
<name>A0ABR1EED8_NECAM</name>
<evidence type="ECO:0000313" key="2">
    <source>
        <dbReference type="EMBL" id="KAK6761062.1"/>
    </source>
</evidence>
<evidence type="ECO:0000259" key="1">
    <source>
        <dbReference type="Pfam" id="PF00078"/>
    </source>
</evidence>
<dbReference type="InterPro" id="IPR043502">
    <property type="entry name" value="DNA/RNA_pol_sf"/>
</dbReference>
<dbReference type="InterPro" id="IPR043128">
    <property type="entry name" value="Rev_trsase/Diguanyl_cyclase"/>
</dbReference>
<dbReference type="SUPFAM" id="SSF56672">
    <property type="entry name" value="DNA/RNA polymerases"/>
    <property type="match status" value="1"/>
</dbReference>
<dbReference type="InterPro" id="IPR008042">
    <property type="entry name" value="Retrotrans_Pao"/>
</dbReference>
<gene>
    <name evidence="2" type="primary">Necator_chrX.g22379</name>
    <name evidence="2" type="ORF">RB195_022217</name>
</gene>
<dbReference type="Pfam" id="PF05380">
    <property type="entry name" value="Peptidase_A17"/>
    <property type="match status" value="1"/>
</dbReference>
<dbReference type="InterPro" id="IPR000477">
    <property type="entry name" value="RT_dom"/>
</dbReference>
<dbReference type="Gene3D" id="3.30.70.270">
    <property type="match status" value="1"/>
</dbReference>
<dbReference type="EMBL" id="JAVFWL010000006">
    <property type="protein sequence ID" value="KAK6761062.1"/>
    <property type="molecule type" value="Genomic_DNA"/>
</dbReference>